<accession>A0AAI8G752</accession>
<reference evidence="4" key="1">
    <citation type="journal article" date="2016" name="J. Zhejiang Univ. Sci. B">
        <title>Antibiotic resistance mechanisms of Myroides sp.</title>
        <authorList>
            <person name="Hu S."/>
            <person name="Yuan S."/>
            <person name="Qu H."/>
            <person name="Jiang T."/>
            <person name="Zhou Y."/>
            <person name="Wang M."/>
            <person name="Ming D."/>
        </authorList>
    </citation>
    <scope>NUCLEOTIDE SEQUENCE [LARGE SCALE GENOMIC DNA]</scope>
    <source>
        <strain evidence="4">PR63039</strain>
    </source>
</reference>
<evidence type="ECO:0000313" key="3">
    <source>
        <dbReference type="EMBL" id="ALU28498.1"/>
    </source>
</evidence>
<evidence type="ECO:0000313" key="4">
    <source>
        <dbReference type="Proteomes" id="UP000069030"/>
    </source>
</evidence>
<keyword evidence="2" id="KW-1133">Transmembrane helix</keyword>
<keyword evidence="3" id="KW-0614">Plasmid</keyword>
<geneLocation type="plasmid" evidence="3 4">
    <name>p63039</name>
</geneLocation>
<evidence type="ECO:0000256" key="2">
    <source>
        <dbReference type="SAM" id="Phobius"/>
    </source>
</evidence>
<dbReference type="RefSeq" id="WP_058700131.1">
    <property type="nucleotide sequence ID" value="NZ_CP013691.1"/>
</dbReference>
<proteinExistence type="predicted"/>
<dbReference type="Proteomes" id="UP000069030">
    <property type="component" value="Plasmid p63039"/>
</dbReference>
<feature type="compositionally biased region" description="Basic and acidic residues" evidence="1">
    <location>
        <begin position="72"/>
        <end position="85"/>
    </location>
</feature>
<gene>
    <name evidence="3" type="ORF">AS202_20175</name>
</gene>
<feature type="transmembrane region" description="Helical" evidence="2">
    <location>
        <begin position="6"/>
        <end position="23"/>
    </location>
</feature>
<dbReference type="EMBL" id="CP013691">
    <property type="protein sequence ID" value="ALU28498.1"/>
    <property type="molecule type" value="Genomic_DNA"/>
</dbReference>
<dbReference type="AlphaFoldDB" id="A0AAI8G752"/>
<name>A0AAI8G752_9FLAO</name>
<keyword evidence="2" id="KW-0812">Transmembrane</keyword>
<feature type="transmembrane region" description="Helical" evidence="2">
    <location>
        <begin position="35"/>
        <end position="56"/>
    </location>
</feature>
<dbReference type="KEGG" id="mod:AS202_20175"/>
<keyword evidence="2" id="KW-0472">Membrane</keyword>
<feature type="region of interest" description="Disordered" evidence="1">
    <location>
        <begin position="72"/>
        <end position="92"/>
    </location>
</feature>
<organism evidence="3 4">
    <name type="scientific">Myroides odoratimimus</name>
    <dbReference type="NCBI Taxonomy" id="76832"/>
    <lineage>
        <taxon>Bacteria</taxon>
        <taxon>Pseudomonadati</taxon>
        <taxon>Bacteroidota</taxon>
        <taxon>Flavobacteriia</taxon>
        <taxon>Flavobacteriales</taxon>
        <taxon>Flavobacteriaceae</taxon>
        <taxon>Myroides</taxon>
    </lineage>
</organism>
<protein>
    <submittedName>
        <fullName evidence="3">Uncharacterized protein</fullName>
    </submittedName>
</protein>
<evidence type="ECO:0000256" key="1">
    <source>
        <dbReference type="SAM" id="MobiDB-lite"/>
    </source>
</evidence>
<sequence length="92" mass="10558">MWYDYILGLACIVAIIRLALLLTNNRNYENKVGRVVAWFVGLALFVISWGVIRGVFPSVDLGNKLNSDETYFRPQDKEEQNKKDNSIPIIIK</sequence>